<evidence type="ECO:0000259" key="9">
    <source>
        <dbReference type="Pfam" id="PF00586"/>
    </source>
</evidence>
<feature type="binding site" evidence="8">
    <location>
        <position position="525"/>
    </location>
    <ligand>
        <name>ATP</name>
        <dbReference type="ChEBI" id="CHEBI:30616"/>
    </ligand>
</feature>
<feature type="binding site" evidence="8">
    <location>
        <position position="526"/>
    </location>
    <ligand>
        <name>Mg(2+)</name>
        <dbReference type="ChEBI" id="CHEBI:18420"/>
        <label>1</label>
    </ligand>
</feature>
<feature type="binding site" evidence="8">
    <location>
        <position position="115"/>
    </location>
    <ligand>
        <name>Mg(2+)</name>
        <dbReference type="ChEBI" id="CHEBI:18420"/>
        <label>2</label>
    </ligand>
</feature>
<feature type="binding site" evidence="8">
    <location>
        <begin position="310"/>
        <end position="312"/>
    </location>
    <ligand>
        <name>substrate</name>
    </ligand>
</feature>
<dbReference type="AlphaFoldDB" id="A0A0D1EHU9"/>
<dbReference type="EMBL" id="JYFE01000020">
    <property type="protein sequence ID" value="KIT17229.1"/>
    <property type="molecule type" value="Genomic_DNA"/>
</dbReference>
<dbReference type="InterPro" id="IPR036921">
    <property type="entry name" value="PurM-like_N_sf"/>
</dbReference>
<feature type="binding site" evidence="8">
    <location>
        <position position="528"/>
    </location>
    <ligand>
        <name>substrate</name>
    </ligand>
</feature>
<feature type="binding site" evidence="8">
    <location>
        <position position="114"/>
    </location>
    <ligand>
        <name>substrate</name>
    </ligand>
</feature>
<dbReference type="InterPro" id="IPR036676">
    <property type="entry name" value="PurM-like_C_sf"/>
</dbReference>
<feature type="domain" description="PurM-like C-terminal" evidence="10">
    <location>
        <begin position="200"/>
        <end position="350"/>
    </location>
</feature>
<dbReference type="CDD" id="cd02204">
    <property type="entry name" value="PurL_repeat2"/>
    <property type="match status" value="1"/>
</dbReference>
<comment type="function">
    <text evidence="8">Part of the phosphoribosylformylglycinamidine synthase complex involved in the purines biosynthetic pathway. Catalyzes the ATP-dependent conversion of formylglycinamide ribonucleotide (FGAR) and glutamine to yield formylglycinamidine ribonucleotide (FGAM) and glutamate. The FGAM synthase complex is composed of three subunits. PurQ produces an ammonia molecule by converting glutamine to glutamate. PurL transfers the ammonia molecule to FGAR to form FGAM in an ATP-dependent manner. PurS interacts with PurQ and PurL and is thought to assist in the transfer of the ammonia molecule from PurQ to PurL.</text>
</comment>
<sequence length="719" mass="76066">MQEPTITPELIEAHGLKPDEYDRILEIMGREPTFTELGIFSAMWNEHCSYKSSKKWLRTLPTKGPQVICGPGENAGVVDIGDGLACVFKMESHNHPSYIEPYQGAATGVGGILRDVFTMGARPMAAMNALSFGRPDHPKTRQLVHGVVEGIGGYGNCFGVPTVGGEVRFHRSYDGNCLVNAFAAGIAEADKIFYSAASGVGRPVVYLGAKTGRDGVGGATMASAEFDETIEEKRPTVQVGDPFTEKRLMEATLELMQTGAVISIQDMGAAGLTCSAVEMGDKGGLGIRLDLDAVPQREAGMTAYEMMLSESQERMLMVLDPDKEDAARAVFEKWDLDFAVVGETIAEDRFLIVHGEETKADLPLSTLASSAPEYDRPWEVTAPSEPYTGRPNIEPIEGLRALVGSANYCARDWVIRQYDTQVGADTVTLPGLDSGLVRVHGTDKALAFTADVTPRYVVADPAEGGKQAVAEAYRNLVSRGARPLAVTDNLNFGNPEKPAIMGQLVGAIEGIGEACRALDMPVVSGNVSLYNETDGAGILPTPTIGAVGLLERLGNRIDGHAAEGMIALLLGVEGSHLGRSALLAEALGQEVGTPPPVDLEAERIHGEFLLANAAYVTACTDISDGGLALAAFQLAEAGGVGVTLDVEGLPALFGEDQGRYLLAVTFDAAEALMVEAGQSDVPLTMVGQFGGKTITLGGDSAPMADLSKLYRSQFARLLG</sequence>
<dbReference type="Gene3D" id="3.90.650.10">
    <property type="entry name" value="PurM-like C-terminal domain"/>
    <property type="match status" value="2"/>
</dbReference>
<accession>A0A0D1EHU9</accession>
<dbReference type="GO" id="GO:0004642">
    <property type="term" value="F:phosphoribosylformylglycinamidine synthase activity"/>
    <property type="evidence" value="ECO:0007669"/>
    <property type="project" value="UniProtKB-UniRule"/>
</dbReference>
<dbReference type="PANTHER" id="PTHR43555">
    <property type="entry name" value="PHOSPHORIBOSYLFORMYLGLYCINAMIDINE SYNTHASE SUBUNIT PURL"/>
    <property type="match status" value="1"/>
</dbReference>
<dbReference type="Pfam" id="PF00586">
    <property type="entry name" value="AIRS"/>
    <property type="match status" value="2"/>
</dbReference>
<dbReference type="SUPFAM" id="SSF55326">
    <property type="entry name" value="PurM N-terminal domain-like"/>
    <property type="match status" value="2"/>
</dbReference>
<comment type="subcellular location">
    <subcellularLocation>
        <location evidence="8">Cytoplasm</location>
    </subcellularLocation>
</comment>
<dbReference type="Pfam" id="PF18072">
    <property type="entry name" value="FGAR-AT_linker"/>
    <property type="match status" value="1"/>
</dbReference>
<keyword evidence="13" id="KW-1185">Reference proteome</keyword>
<dbReference type="PATRIC" id="fig|935700.4.peg.1003"/>
<dbReference type="PANTHER" id="PTHR43555:SF1">
    <property type="entry name" value="PHOSPHORIBOSYLFORMYLGLYCINAMIDINE SYNTHASE SUBUNIT PURL"/>
    <property type="match status" value="1"/>
</dbReference>
<keyword evidence="7 8" id="KW-0460">Magnesium</keyword>
<dbReference type="FunFam" id="3.30.1330.10:FF:000004">
    <property type="entry name" value="Phosphoribosylformylglycinamidine synthase subunit PurL"/>
    <property type="match status" value="1"/>
</dbReference>
<dbReference type="InterPro" id="IPR041609">
    <property type="entry name" value="PurL_linker"/>
</dbReference>
<feature type="active site" description="Proton acceptor" evidence="8">
    <location>
        <position position="93"/>
    </location>
</feature>
<evidence type="ECO:0000256" key="6">
    <source>
        <dbReference type="ARBA" id="ARBA00022840"/>
    </source>
</evidence>
<dbReference type="SUPFAM" id="SSF56042">
    <property type="entry name" value="PurM C-terminal domain-like"/>
    <property type="match status" value="2"/>
</dbReference>
<dbReference type="EC" id="6.3.5.3" evidence="8"/>
<dbReference type="GO" id="GO:0005737">
    <property type="term" value="C:cytoplasm"/>
    <property type="evidence" value="ECO:0007669"/>
    <property type="project" value="UniProtKB-SubCell"/>
</dbReference>
<keyword evidence="4 8" id="KW-0547">Nucleotide-binding</keyword>
<comment type="caution">
    <text evidence="8">Lacks conserved residue(s) required for the propagation of feature annotation.</text>
</comment>
<comment type="caution">
    <text evidence="12">The sequence shown here is derived from an EMBL/GenBank/DDBJ whole genome shotgun (WGS) entry which is preliminary data.</text>
</comment>
<evidence type="ECO:0000259" key="10">
    <source>
        <dbReference type="Pfam" id="PF02769"/>
    </source>
</evidence>
<dbReference type="NCBIfam" id="TIGR01736">
    <property type="entry name" value="FGAM_synth_II"/>
    <property type="match status" value="1"/>
</dbReference>
<dbReference type="Proteomes" id="UP000032232">
    <property type="component" value="Unassembled WGS sequence"/>
</dbReference>
<feature type="domain" description="PurM-like N-terminal" evidence="9">
    <location>
        <begin position="433"/>
        <end position="549"/>
    </location>
</feature>
<comment type="subunit">
    <text evidence="8">Monomer. Part of the FGAM synthase complex composed of 1 PurL, 1 PurQ and 2 PurS subunits.</text>
</comment>
<dbReference type="Gene3D" id="3.30.1330.10">
    <property type="entry name" value="PurM-like, N-terminal domain"/>
    <property type="match status" value="2"/>
</dbReference>
<gene>
    <name evidence="8 12" type="primary">purL</name>
    <name evidence="12" type="ORF">jaqu_09600</name>
</gene>
<protein>
    <recommendedName>
        <fullName evidence="8">Phosphoribosylformylglycinamidine synthase subunit PurL</fullName>
        <shortName evidence="8">FGAM synthase</shortName>
        <ecNumber evidence="8">6.3.5.3</ecNumber>
    </recommendedName>
    <alternativeName>
        <fullName evidence="8">Formylglycinamide ribonucleotide amidotransferase subunit II</fullName>
        <shortName evidence="8">FGAR amidotransferase II</shortName>
        <shortName evidence="8">FGAR-AT II</shortName>
    </alternativeName>
    <alternativeName>
        <fullName evidence="8">Glutamine amidotransferase PurL</fullName>
    </alternativeName>
    <alternativeName>
        <fullName evidence="8">Phosphoribosylformylglycinamidine synthase subunit II</fullName>
    </alternativeName>
</protein>
<dbReference type="GO" id="GO:0005524">
    <property type="term" value="F:ATP binding"/>
    <property type="evidence" value="ECO:0007669"/>
    <property type="project" value="UniProtKB-UniRule"/>
</dbReference>
<evidence type="ECO:0000256" key="3">
    <source>
        <dbReference type="ARBA" id="ARBA00022723"/>
    </source>
</evidence>
<dbReference type="GO" id="GO:0000287">
    <property type="term" value="F:magnesium ion binding"/>
    <property type="evidence" value="ECO:0007669"/>
    <property type="project" value="UniProtKB-UniRule"/>
</dbReference>
<feature type="domain" description="PurM-like C-terminal" evidence="10">
    <location>
        <begin position="569"/>
        <end position="690"/>
    </location>
</feature>
<dbReference type="RefSeq" id="WP_043917803.1">
    <property type="nucleotide sequence ID" value="NZ_FZPF01000007.1"/>
</dbReference>
<dbReference type="CDD" id="cd02203">
    <property type="entry name" value="PurL_repeat1"/>
    <property type="match status" value="1"/>
</dbReference>
<evidence type="ECO:0000313" key="13">
    <source>
        <dbReference type="Proteomes" id="UP000032232"/>
    </source>
</evidence>
<evidence type="ECO:0000256" key="5">
    <source>
        <dbReference type="ARBA" id="ARBA00022755"/>
    </source>
</evidence>
<feature type="binding site" evidence="8">
    <location>
        <position position="91"/>
    </location>
    <ligand>
        <name>Mg(2+)</name>
        <dbReference type="ChEBI" id="CHEBI:18420"/>
        <label>1</label>
    </ligand>
</feature>
<evidence type="ECO:0000256" key="2">
    <source>
        <dbReference type="ARBA" id="ARBA00022598"/>
    </source>
</evidence>
<keyword evidence="3 8" id="KW-0479">Metal-binding</keyword>
<proteinExistence type="inferred from homology"/>
<name>A0A0D1EHU9_9RHOB</name>
<feature type="binding site" evidence="8">
    <location>
        <begin position="92"/>
        <end position="95"/>
    </location>
    <ligand>
        <name>substrate</name>
    </ligand>
</feature>
<keyword evidence="1 8" id="KW-0963">Cytoplasm</keyword>
<dbReference type="NCBIfam" id="NF002290">
    <property type="entry name" value="PRK01213.1"/>
    <property type="match status" value="1"/>
</dbReference>
<evidence type="ECO:0000259" key="11">
    <source>
        <dbReference type="Pfam" id="PF18072"/>
    </source>
</evidence>
<feature type="binding site" evidence="8">
    <location>
        <position position="89"/>
    </location>
    <ligand>
        <name>ATP</name>
        <dbReference type="ChEBI" id="CHEBI:30616"/>
    </ligand>
</feature>
<feature type="domain" description="Phosphoribosylformylglycinamidine synthase linker" evidence="11">
    <location>
        <begin position="14"/>
        <end position="51"/>
    </location>
</feature>
<feature type="domain" description="PurM-like N-terminal" evidence="9">
    <location>
        <begin position="72"/>
        <end position="187"/>
    </location>
</feature>
<keyword evidence="6 8" id="KW-0067">ATP-binding</keyword>
<dbReference type="InterPro" id="IPR016188">
    <property type="entry name" value="PurM-like_N"/>
</dbReference>
<keyword evidence="2 8" id="KW-0436">Ligase</keyword>
<evidence type="ECO:0000256" key="8">
    <source>
        <dbReference type="HAMAP-Rule" id="MF_00420"/>
    </source>
</evidence>
<organism evidence="12 13">
    <name type="scientific">Jannaschia aquimarina</name>
    <dbReference type="NCBI Taxonomy" id="935700"/>
    <lineage>
        <taxon>Bacteria</taxon>
        <taxon>Pseudomonadati</taxon>
        <taxon>Pseudomonadota</taxon>
        <taxon>Alphaproteobacteria</taxon>
        <taxon>Rhodobacterales</taxon>
        <taxon>Roseobacteraceae</taxon>
        <taxon>Jannaschia</taxon>
    </lineage>
</organism>
<comment type="similarity">
    <text evidence="8">Belongs to the FGAMS family.</text>
</comment>
<comment type="pathway">
    <text evidence="8">Purine metabolism; IMP biosynthesis via de novo pathway; 5-amino-1-(5-phospho-D-ribosyl)imidazole from N(2)-formyl-N(1)-(5-phospho-D-ribosyl)glycinamide: step 1/2.</text>
</comment>
<reference evidence="12 13" key="1">
    <citation type="submission" date="2015-02" db="EMBL/GenBank/DDBJ databases">
        <title>Genome Sequence of Jannaschia aquimarina DSM28248, a member of the Roseobacter clade.</title>
        <authorList>
            <person name="Voget S."/>
            <person name="Daniel R."/>
        </authorList>
    </citation>
    <scope>NUCLEOTIDE SEQUENCE [LARGE SCALE GENOMIC DNA]</scope>
    <source>
        <strain evidence="12 13">GSW-M26</strain>
    </source>
</reference>
<evidence type="ECO:0000256" key="7">
    <source>
        <dbReference type="ARBA" id="ARBA00022842"/>
    </source>
</evidence>
<dbReference type="InterPro" id="IPR010074">
    <property type="entry name" value="PRibForGlyAmidine_synth_PurL"/>
</dbReference>
<dbReference type="HAMAP" id="MF_00420">
    <property type="entry name" value="PurL_2"/>
    <property type="match status" value="1"/>
</dbReference>
<dbReference type="UniPathway" id="UPA00074">
    <property type="reaction ID" value="UER00128"/>
</dbReference>
<dbReference type="OrthoDB" id="9804441at2"/>
<dbReference type="PIRSF" id="PIRSF001587">
    <property type="entry name" value="FGAM_synthase_II"/>
    <property type="match status" value="1"/>
</dbReference>
<dbReference type="Pfam" id="PF02769">
    <property type="entry name" value="AIRS_C"/>
    <property type="match status" value="2"/>
</dbReference>
<evidence type="ECO:0000313" key="12">
    <source>
        <dbReference type="EMBL" id="KIT17229.1"/>
    </source>
</evidence>
<dbReference type="InterPro" id="IPR010918">
    <property type="entry name" value="PurM-like_C_dom"/>
</dbReference>
<feature type="binding site" evidence="8">
    <location>
        <position position="238"/>
    </location>
    <ligand>
        <name>substrate</name>
    </ligand>
</feature>
<feature type="binding site" evidence="8">
    <location>
        <position position="50"/>
    </location>
    <ligand>
        <name>ATP</name>
        <dbReference type="ChEBI" id="CHEBI:30616"/>
    </ligand>
</feature>
<dbReference type="GO" id="GO:0006189">
    <property type="term" value="P:'de novo' IMP biosynthetic process"/>
    <property type="evidence" value="ECO:0007669"/>
    <property type="project" value="UniProtKB-UniRule"/>
</dbReference>
<evidence type="ECO:0000256" key="1">
    <source>
        <dbReference type="ARBA" id="ARBA00022490"/>
    </source>
</evidence>
<feature type="binding site" evidence="8">
    <location>
        <position position="488"/>
    </location>
    <ligand>
        <name>ATP</name>
        <dbReference type="ChEBI" id="CHEBI:30616"/>
    </ligand>
</feature>
<feature type="binding site" evidence="8">
    <location>
        <position position="266"/>
    </location>
    <ligand>
        <name>Mg(2+)</name>
        <dbReference type="ChEBI" id="CHEBI:18420"/>
        <label>2</label>
    </ligand>
</feature>
<comment type="catalytic activity">
    <reaction evidence="8">
        <text>N(2)-formyl-N(1)-(5-phospho-beta-D-ribosyl)glycinamide + L-glutamine + ATP + H2O = 2-formamido-N(1)-(5-O-phospho-beta-D-ribosyl)acetamidine + L-glutamate + ADP + phosphate + H(+)</text>
        <dbReference type="Rhea" id="RHEA:17129"/>
        <dbReference type="ChEBI" id="CHEBI:15377"/>
        <dbReference type="ChEBI" id="CHEBI:15378"/>
        <dbReference type="ChEBI" id="CHEBI:29985"/>
        <dbReference type="ChEBI" id="CHEBI:30616"/>
        <dbReference type="ChEBI" id="CHEBI:43474"/>
        <dbReference type="ChEBI" id="CHEBI:58359"/>
        <dbReference type="ChEBI" id="CHEBI:147286"/>
        <dbReference type="ChEBI" id="CHEBI:147287"/>
        <dbReference type="ChEBI" id="CHEBI:456216"/>
        <dbReference type="EC" id="6.3.5.3"/>
    </reaction>
</comment>
<evidence type="ECO:0000256" key="4">
    <source>
        <dbReference type="ARBA" id="ARBA00022741"/>
    </source>
</evidence>
<feature type="active site" evidence="8">
    <location>
        <position position="47"/>
    </location>
</feature>
<dbReference type="STRING" id="935700.jaqu_09600"/>
<keyword evidence="5 8" id="KW-0658">Purine biosynthesis</keyword>